<organism evidence="1">
    <name type="scientific">marine sediment metagenome</name>
    <dbReference type="NCBI Taxonomy" id="412755"/>
    <lineage>
        <taxon>unclassified sequences</taxon>
        <taxon>metagenomes</taxon>
        <taxon>ecological metagenomes</taxon>
    </lineage>
</organism>
<reference evidence="1" key="1">
    <citation type="journal article" date="2014" name="Front. Microbiol.">
        <title>High frequency of phylogenetically diverse reductive dehalogenase-homologous genes in deep subseafloor sedimentary metagenomes.</title>
        <authorList>
            <person name="Kawai M."/>
            <person name="Futagami T."/>
            <person name="Toyoda A."/>
            <person name="Takaki Y."/>
            <person name="Nishi S."/>
            <person name="Hori S."/>
            <person name="Arai W."/>
            <person name="Tsubouchi T."/>
            <person name="Morono Y."/>
            <person name="Uchiyama I."/>
            <person name="Ito T."/>
            <person name="Fujiyama A."/>
            <person name="Inagaki F."/>
            <person name="Takami H."/>
        </authorList>
    </citation>
    <scope>NUCLEOTIDE SEQUENCE</scope>
    <source>
        <strain evidence="1">Expedition CK06-06</strain>
    </source>
</reference>
<name>X1SRH0_9ZZZZ</name>
<gene>
    <name evidence="1" type="ORF">S12H4_06581</name>
</gene>
<comment type="caution">
    <text evidence="1">The sequence shown here is derived from an EMBL/GenBank/DDBJ whole genome shotgun (WGS) entry which is preliminary data.</text>
</comment>
<sequence length="135" mass="15174">MKSKLFLLVLVLVLAMFLSGCGEGNKKQSVLTLSPEDILFSEAPDYYVTQCYATNKGENVWKGSVNMIVEDVDGGPLYARTSNAWPEIELKPGERDYLIAKIPMYLYLIKDAPQGILVIVWSWGSQKVTKRVKLK</sequence>
<accession>X1SRH0</accession>
<dbReference type="EMBL" id="BARW01002332">
    <property type="protein sequence ID" value="GAI70414.1"/>
    <property type="molecule type" value="Genomic_DNA"/>
</dbReference>
<evidence type="ECO:0008006" key="2">
    <source>
        <dbReference type="Google" id="ProtNLM"/>
    </source>
</evidence>
<evidence type="ECO:0000313" key="1">
    <source>
        <dbReference type="EMBL" id="GAI70414.1"/>
    </source>
</evidence>
<dbReference type="PROSITE" id="PS51257">
    <property type="entry name" value="PROKAR_LIPOPROTEIN"/>
    <property type="match status" value="1"/>
</dbReference>
<dbReference type="AlphaFoldDB" id="X1SRH0"/>
<proteinExistence type="predicted"/>
<protein>
    <recommendedName>
        <fullName evidence="2">Lipoprotein</fullName>
    </recommendedName>
</protein>